<evidence type="ECO:0000256" key="2">
    <source>
        <dbReference type="ARBA" id="ARBA00022692"/>
    </source>
</evidence>
<sequence>TKALYGLHLSRWDFGPDKQGLLPLLTKRDLALRFLMSYQWVWDTYILLTAAHNLLAALFVSVLQWDRPDEWPALFGSITEAYSLRRFWGRFWHRLHVTVFEAYLMAMIFRVKVRIYTNPFQHGTVSGESRALWMFIMSAICHTASNWVLTHRSNVVPEFRFFLSNYVVCWAETIL</sequence>
<keyword evidence="7" id="KW-1185">Reference proteome</keyword>
<evidence type="ECO:0000256" key="3">
    <source>
        <dbReference type="ARBA" id="ARBA00022989"/>
    </source>
</evidence>
<feature type="non-terminal residue" evidence="6">
    <location>
        <position position="175"/>
    </location>
</feature>
<gene>
    <name evidence="6" type="ORF">B0T20DRAFT_331755</name>
</gene>
<dbReference type="GO" id="GO:0016020">
    <property type="term" value="C:membrane"/>
    <property type="evidence" value="ECO:0007669"/>
    <property type="project" value="UniProtKB-SubCell"/>
</dbReference>
<organism evidence="6 7">
    <name type="scientific">Sordaria brevicollis</name>
    <dbReference type="NCBI Taxonomy" id="83679"/>
    <lineage>
        <taxon>Eukaryota</taxon>
        <taxon>Fungi</taxon>
        <taxon>Dikarya</taxon>
        <taxon>Ascomycota</taxon>
        <taxon>Pezizomycotina</taxon>
        <taxon>Sordariomycetes</taxon>
        <taxon>Sordariomycetidae</taxon>
        <taxon>Sordariales</taxon>
        <taxon>Sordariaceae</taxon>
        <taxon>Sordaria</taxon>
    </lineage>
</organism>
<protein>
    <recommendedName>
        <fullName evidence="5">Wax synthase domain-containing protein</fullName>
    </recommendedName>
</protein>
<comment type="subcellular location">
    <subcellularLocation>
        <location evidence="1">Membrane</location>
        <topology evidence="1">Multi-pass membrane protein</topology>
    </subcellularLocation>
</comment>
<keyword evidence="2" id="KW-0812">Transmembrane</keyword>
<evidence type="ECO:0000313" key="6">
    <source>
        <dbReference type="EMBL" id="KAK3402304.1"/>
    </source>
</evidence>
<keyword evidence="4" id="KW-0472">Membrane</keyword>
<reference evidence="6" key="1">
    <citation type="journal article" date="2023" name="Mol. Phylogenet. Evol.">
        <title>Genome-scale phylogeny and comparative genomics of the fungal order Sordariales.</title>
        <authorList>
            <person name="Hensen N."/>
            <person name="Bonometti L."/>
            <person name="Westerberg I."/>
            <person name="Brannstrom I.O."/>
            <person name="Guillou S."/>
            <person name="Cros-Aarteil S."/>
            <person name="Calhoun S."/>
            <person name="Haridas S."/>
            <person name="Kuo A."/>
            <person name="Mondo S."/>
            <person name="Pangilinan J."/>
            <person name="Riley R."/>
            <person name="LaButti K."/>
            <person name="Andreopoulos B."/>
            <person name="Lipzen A."/>
            <person name="Chen C."/>
            <person name="Yan M."/>
            <person name="Daum C."/>
            <person name="Ng V."/>
            <person name="Clum A."/>
            <person name="Steindorff A."/>
            <person name="Ohm R.A."/>
            <person name="Martin F."/>
            <person name="Silar P."/>
            <person name="Natvig D.O."/>
            <person name="Lalanne C."/>
            <person name="Gautier V."/>
            <person name="Ament-Velasquez S.L."/>
            <person name="Kruys A."/>
            <person name="Hutchinson M.I."/>
            <person name="Powell A.J."/>
            <person name="Barry K."/>
            <person name="Miller A.N."/>
            <person name="Grigoriev I.V."/>
            <person name="Debuchy R."/>
            <person name="Gladieux P."/>
            <person name="Hiltunen Thoren M."/>
            <person name="Johannesson H."/>
        </authorList>
    </citation>
    <scope>NUCLEOTIDE SEQUENCE</scope>
    <source>
        <strain evidence="6">FGSC 1904</strain>
    </source>
</reference>
<feature type="domain" description="Wax synthase" evidence="5">
    <location>
        <begin position="71"/>
        <end position="163"/>
    </location>
</feature>
<proteinExistence type="predicted"/>
<dbReference type="InterPro" id="IPR032805">
    <property type="entry name" value="Wax_synthase_dom"/>
</dbReference>
<dbReference type="Proteomes" id="UP001281003">
    <property type="component" value="Unassembled WGS sequence"/>
</dbReference>
<evidence type="ECO:0000256" key="1">
    <source>
        <dbReference type="ARBA" id="ARBA00004141"/>
    </source>
</evidence>
<evidence type="ECO:0000313" key="7">
    <source>
        <dbReference type="Proteomes" id="UP001281003"/>
    </source>
</evidence>
<name>A0AAE0PLW8_SORBR</name>
<keyword evidence="3" id="KW-1133">Transmembrane helix</keyword>
<dbReference type="EMBL" id="JAUTDP010000002">
    <property type="protein sequence ID" value="KAK3402304.1"/>
    <property type="molecule type" value="Genomic_DNA"/>
</dbReference>
<evidence type="ECO:0000259" key="5">
    <source>
        <dbReference type="Pfam" id="PF13813"/>
    </source>
</evidence>
<dbReference type="AlphaFoldDB" id="A0AAE0PLW8"/>
<dbReference type="Pfam" id="PF13813">
    <property type="entry name" value="MBOAT_2"/>
    <property type="match status" value="1"/>
</dbReference>
<reference evidence="6" key="2">
    <citation type="submission" date="2023-07" db="EMBL/GenBank/DDBJ databases">
        <authorList>
            <consortium name="Lawrence Berkeley National Laboratory"/>
            <person name="Haridas S."/>
            <person name="Hensen N."/>
            <person name="Bonometti L."/>
            <person name="Westerberg I."/>
            <person name="Brannstrom I.O."/>
            <person name="Guillou S."/>
            <person name="Cros-Aarteil S."/>
            <person name="Calhoun S."/>
            <person name="Kuo A."/>
            <person name="Mondo S."/>
            <person name="Pangilinan J."/>
            <person name="Riley R."/>
            <person name="LaButti K."/>
            <person name="Andreopoulos B."/>
            <person name="Lipzen A."/>
            <person name="Chen C."/>
            <person name="Yanf M."/>
            <person name="Daum C."/>
            <person name="Ng V."/>
            <person name="Clum A."/>
            <person name="Steindorff A."/>
            <person name="Ohm R."/>
            <person name="Martin F."/>
            <person name="Silar P."/>
            <person name="Natvig D."/>
            <person name="Lalanne C."/>
            <person name="Gautier V."/>
            <person name="Ament-velasquez S.L."/>
            <person name="Kruys A."/>
            <person name="Hutchinson M.I."/>
            <person name="Powell A.J."/>
            <person name="Barry K."/>
            <person name="Miller A.N."/>
            <person name="Grigoriev I.V."/>
            <person name="Debuchy R."/>
            <person name="Gladieux P."/>
            <person name="Thoren M.H."/>
            <person name="Johannesson H."/>
        </authorList>
    </citation>
    <scope>NUCLEOTIDE SEQUENCE</scope>
    <source>
        <strain evidence="6">FGSC 1904</strain>
    </source>
</reference>
<accession>A0AAE0PLW8</accession>
<evidence type="ECO:0000256" key="4">
    <source>
        <dbReference type="ARBA" id="ARBA00023136"/>
    </source>
</evidence>
<comment type="caution">
    <text evidence="6">The sequence shown here is derived from an EMBL/GenBank/DDBJ whole genome shotgun (WGS) entry which is preliminary data.</text>
</comment>
<feature type="non-terminal residue" evidence="6">
    <location>
        <position position="1"/>
    </location>
</feature>